<name>A0ABS3WIC3_9BACL</name>
<sequence length="156" mass="15782">MAIQFLDTRISIHSDNFGGAEPLSDLPLLIGDIGLQVGAAVPANTSSVRVALTGTAVIDFVTVVEPPAEPTVVSLTVERGGDGSAGTGVTILNQQFEISALGPLFPISVTAADFPPAADVLAGEIRYTLFIATDGFIDLVLSGPAVFNGTAAAGTT</sequence>
<keyword evidence="2" id="KW-1185">Reference proteome</keyword>
<reference evidence="1 2" key="1">
    <citation type="submission" date="2021-03" db="EMBL/GenBank/DDBJ databases">
        <title>Paenibacillus artemisicola MWE-103 whole genome sequence.</title>
        <authorList>
            <person name="Ham Y.J."/>
        </authorList>
    </citation>
    <scope>NUCLEOTIDE SEQUENCE [LARGE SCALE GENOMIC DNA]</scope>
    <source>
        <strain evidence="1 2">MWE-103</strain>
    </source>
</reference>
<dbReference type="RefSeq" id="WP_208850613.1">
    <property type="nucleotide sequence ID" value="NZ_JAGGDJ010000044.1"/>
</dbReference>
<proteinExistence type="predicted"/>
<protein>
    <submittedName>
        <fullName evidence="1">Uncharacterized protein</fullName>
    </submittedName>
</protein>
<dbReference type="EMBL" id="JAGGDJ010000044">
    <property type="protein sequence ID" value="MBO7748003.1"/>
    <property type="molecule type" value="Genomic_DNA"/>
</dbReference>
<gene>
    <name evidence="1" type="ORF">I8J29_27800</name>
</gene>
<accession>A0ABS3WIC3</accession>
<dbReference type="Proteomes" id="UP000670947">
    <property type="component" value="Unassembled WGS sequence"/>
</dbReference>
<evidence type="ECO:0000313" key="1">
    <source>
        <dbReference type="EMBL" id="MBO7748003.1"/>
    </source>
</evidence>
<comment type="caution">
    <text evidence="1">The sequence shown here is derived from an EMBL/GenBank/DDBJ whole genome shotgun (WGS) entry which is preliminary data.</text>
</comment>
<evidence type="ECO:0000313" key="2">
    <source>
        <dbReference type="Proteomes" id="UP000670947"/>
    </source>
</evidence>
<organism evidence="1 2">
    <name type="scientific">Paenibacillus artemisiicola</name>
    <dbReference type="NCBI Taxonomy" id="1172618"/>
    <lineage>
        <taxon>Bacteria</taxon>
        <taxon>Bacillati</taxon>
        <taxon>Bacillota</taxon>
        <taxon>Bacilli</taxon>
        <taxon>Bacillales</taxon>
        <taxon>Paenibacillaceae</taxon>
        <taxon>Paenibacillus</taxon>
    </lineage>
</organism>